<dbReference type="SMART" id="SM00248">
    <property type="entry name" value="ANK"/>
    <property type="match status" value="3"/>
</dbReference>
<sequence>MAIEKNNMEIIQILLSNQEIDLNVKFNFGGLTRLEKTALSLAIEKNNTELITLLLSKTGIDTNVKLINNHRCSWYDQFVFEEQTVLSKAVEDKNIELIKLLLSNPNTDPNLKLTIKDHENEKILFEQSALLIATMKRQKYALNLFLNCSRNVAREIVSQLFERTNRKK</sequence>
<proteinExistence type="predicted"/>
<reference evidence="1 2" key="1">
    <citation type="submission" date="2024-04" db="EMBL/GenBank/DDBJ databases">
        <title>Tritrichomonas musculus Genome.</title>
        <authorList>
            <person name="Alves-Ferreira E."/>
            <person name="Grigg M."/>
            <person name="Lorenzi H."/>
            <person name="Galac M."/>
        </authorList>
    </citation>
    <scope>NUCLEOTIDE SEQUENCE [LARGE SCALE GENOMIC DNA]</scope>
    <source>
        <strain evidence="1 2">EAF2021</strain>
    </source>
</reference>
<dbReference type="InterPro" id="IPR036770">
    <property type="entry name" value="Ankyrin_rpt-contain_sf"/>
</dbReference>
<dbReference type="EMBL" id="JAPFFF010000010">
    <property type="protein sequence ID" value="KAK8881671.1"/>
    <property type="molecule type" value="Genomic_DNA"/>
</dbReference>
<dbReference type="Proteomes" id="UP001470230">
    <property type="component" value="Unassembled WGS sequence"/>
</dbReference>
<gene>
    <name evidence="1" type="ORF">M9Y10_004431</name>
</gene>
<protein>
    <recommendedName>
        <fullName evidence="3">Ankyrin repeat protein</fullName>
    </recommendedName>
</protein>
<keyword evidence="2" id="KW-1185">Reference proteome</keyword>
<evidence type="ECO:0000313" key="2">
    <source>
        <dbReference type="Proteomes" id="UP001470230"/>
    </source>
</evidence>
<evidence type="ECO:0008006" key="3">
    <source>
        <dbReference type="Google" id="ProtNLM"/>
    </source>
</evidence>
<name>A0ABR2JSC9_9EUKA</name>
<organism evidence="1 2">
    <name type="scientific">Tritrichomonas musculus</name>
    <dbReference type="NCBI Taxonomy" id="1915356"/>
    <lineage>
        <taxon>Eukaryota</taxon>
        <taxon>Metamonada</taxon>
        <taxon>Parabasalia</taxon>
        <taxon>Tritrichomonadida</taxon>
        <taxon>Tritrichomonadidae</taxon>
        <taxon>Tritrichomonas</taxon>
    </lineage>
</organism>
<dbReference type="InterPro" id="IPR002110">
    <property type="entry name" value="Ankyrin_rpt"/>
</dbReference>
<comment type="caution">
    <text evidence="1">The sequence shown here is derived from an EMBL/GenBank/DDBJ whole genome shotgun (WGS) entry which is preliminary data.</text>
</comment>
<dbReference type="Gene3D" id="1.25.40.20">
    <property type="entry name" value="Ankyrin repeat-containing domain"/>
    <property type="match status" value="1"/>
</dbReference>
<dbReference type="SUPFAM" id="SSF48403">
    <property type="entry name" value="Ankyrin repeat"/>
    <property type="match status" value="1"/>
</dbReference>
<accession>A0ABR2JSC9</accession>
<dbReference type="Pfam" id="PF12796">
    <property type="entry name" value="Ank_2"/>
    <property type="match status" value="1"/>
</dbReference>
<evidence type="ECO:0000313" key="1">
    <source>
        <dbReference type="EMBL" id="KAK8881671.1"/>
    </source>
</evidence>